<comment type="similarity">
    <text evidence="1">Belongs to the plant acyltransferase family.</text>
</comment>
<gene>
    <name evidence="4" type="ORF">LITE_LOCUS9467</name>
</gene>
<dbReference type="GO" id="GO:0016746">
    <property type="term" value="F:acyltransferase activity"/>
    <property type="evidence" value="ECO:0007669"/>
    <property type="project" value="UniProtKB-KW"/>
</dbReference>
<dbReference type="Gene3D" id="3.30.559.10">
    <property type="entry name" value="Chloramphenicol acetyltransferase-like domain"/>
    <property type="match status" value="2"/>
</dbReference>
<reference evidence="4" key="1">
    <citation type="submission" date="2022-08" db="EMBL/GenBank/DDBJ databases">
        <authorList>
            <person name="Gutierrez-Valencia J."/>
        </authorList>
    </citation>
    <scope>NUCLEOTIDE SEQUENCE</scope>
</reference>
<accession>A0AAV0II16</accession>
<comment type="caution">
    <text evidence="4">The sequence shown here is derived from an EMBL/GenBank/DDBJ whole genome shotgun (WGS) entry which is preliminary data.</text>
</comment>
<keyword evidence="5" id="KW-1185">Reference proteome</keyword>
<keyword evidence="2" id="KW-0808">Transferase</keyword>
<dbReference type="AlphaFoldDB" id="A0AAV0II16"/>
<dbReference type="Proteomes" id="UP001154282">
    <property type="component" value="Unassembled WGS sequence"/>
</dbReference>
<keyword evidence="3" id="KW-0012">Acyltransferase</keyword>
<protein>
    <submittedName>
        <fullName evidence="4">Uncharacterized protein</fullName>
    </submittedName>
</protein>
<organism evidence="4 5">
    <name type="scientific">Linum tenue</name>
    <dbReference type="NCBI Taxonomy" id="586396"/>
    <lineage>
        <taxon>Eukaryota</taxon>
        <taxon>Viridiplantae</taxon>
        <taxon>Streptophyta</taxon>
        <taxon>Embryophyta</taxon>
        <taxon>Tracheophyta</taxon>
        <taxon>Spermatophyta</taxon>
        <taxon>Magnoliopsida</taxon>
        <taxon>eudicotyledons</taxon>
        <taxon>Gunneridae</taxon>
        <taxon>Pentapetalae</taxon>
        <taxon>rosids</taxon>
        <taxon>fabids</taxon>
        <taxon>Malpighiales</taxon>
        <taxon>Linaceae</taxon>
        <taxon>Linum</taxon>
    </lineage>
</organism>
<sequence length="477" mass="50946">MELQVVVETTSTTYIKPSSPTPPHLQTYNLSGMDQINPQIYGPVILFYPPPPQPDHRRSSLLKQSLSDTLSRYYPLAGKFRHDGLSIDCSDAAAGAYYAEARIVDRNTSLSQFLAELNLAAINHLFPLSAVENNNILSPPPPGSPVILLQVTWFPCGGASIALLVAHNVLDASSIGCFLRAWGGAAAALIRNQPPVAGGGDGGSGIWDPKFGGDSIFPRNEMRSPSPAAVTAAEQRNSPAVTRRFVFNATGLASLKEKLMEPMISRVQAVTAILCESILRAIAASRAPPSAVVVTQAVNLRRKGYPPLPSNSFGNYVINAVATIDPREIEDPSCCLVKLLMDSVAKRSGGGFVSKIQGRAGAALLAEAAAEEYRAGRRRIGFTSWSRLGLYDADFGWGEPAWLGLLPSDEADDGGGGGGVVDLVMILDTKDGSGLEAWVLLEGNEMGMLENDEKLLSFACLDPRPQFTPDSTVRSRL</sequence>
<evidence type="ECO:0000256" key="3">
    <source>
        <dbReference type="ARBA" id="ARBA00023315"/>
    </source>
</evidence>
<evidence type="ECO:0000256" key="2">
    <source>
        <dbReference type="ARBA" id="ARBA00022679"/>
    </source>
</evidence>
<evidence type="ECO:0000313" key="4">
    <source>
        <dbReference type="EMBL" id="CAI0397232.1"/>
    </source>
</evidence>
<dbReference type="EMBL" id="CAMGYJ010000004">
    <property type="protein sequence ID" value="CAI0397232.1"/>
    <property type="molecule type" value="Genomic_DNA"/>
</dbReference>
<dbReference type="Pfam" id="PF02458">
    <property type="entry name" value="Transferase"/>
    <property type="match status" value="1"/>
</dbReference>
<evidence type="ECO:0000313" key="5">
    <source>
        <dbReference type="Proteomes" id="UP001154282"/>
    </source>
</evidence>
<proteinExistence type="inferred from homology"/>
<name>A0AAV0II16_9ROSI</name>
<dbReference type="InterPro" id="IPR023213">
    <property type="entry name" value="CAT-like_dom_sf"/>
</dbReference>
<evidence type="ECO:0000256" key="1">
    <source>
        <dbReference type="ARBA" id="ARBA00009861"/>
    </source>
</evidence>
<dbReference type="PANTHER" id="PTHR31623">
    <property type="entry name" value="F21J9.9"/>
    <property type="match status" value="1"/>
</dbReference>
<dbReference type="PANTHER" id="PTHR31623:SF110">
    <property type="entry name" value="VINORINE SYNTHASE-LIKE"/>
    <property type="match status" value="1"/>
</dbReference>